<keyword evidence="1" id="KW-0175">Coiled coil</keyword>
<sequence length="1951" mass="214544">MYLIQTVQTTWRPQLPLPKELQLADEVNHKAEAATEATLDNNNELEMERLRQQHQHGLSGSSSQQLTNKQKWSFGRLFRKKKDAADAGSASSSEEDRKAGFVPAQRQSATKPKSKNQSKSGRGSRTFNFDHIVHPQSQSQLQSQSQSHSQSLQNHADNEFFLPVEMLPPEPYYQNQPGLWPGRSSNSLDRRLYLSQSQHSQQLPPSKSRSAQRGKQPGHSSEEEIISLNSSTFSKYRSDESIHSGGQALHGGQGASSQSRRSRAARNERYYKRLSRDGELSHGNVPPQQQQQLQQHLQQQQQQQQQQQLQQQQQRYKTQPLPLSIYQAPPSTASTSTAAAASSSGYVQWRPLQNSMQNDAKRSISYDSQIHLQNVNGRMQSKPLPPPPPPRDPLRRVHVGYSSSDLRPVSYAFDQRGRCASDDRMWQPTQSHYQSVHSLNSAQGSSIASAPTQSQSQHRRFITRAERNAMPGKKSLPNGIDFHYVADATPRSRKPIHLLDRDVRLADPVEPASSGVLRTSKSGLPTASSECSRSQQPLAKPRSISSSRLSELRSYPMPMYSEVQKPKRSAPAPAPAPAPCPEPNSVVCGSLHIKPSEHGRENYVEIQNRDVHKTNSMPHHYQRRSGEDLSNKYDEYVAEKREQHQQAPIFAERKASAPAIAPIYYPRKKPANLEEAINELEAIYKSLGLTEPMEPKPEPKTEPKPEPKVEPKPRMPTPSDFEKFALAHADDYDDEDSPAGEPDPVRDDVAYRNLQLANLQYRAVDRQPPFGIPVGPIVPAPQSDYLHVEPVVKEKKKSGSPDIVKDDLAVRALRKDPPGPKSSFVYPMQKKQRATRTQSANIYNLIQRDAAKPSGGDLNSYIELTRSIERAGSMSNLRGEEASDIPGTLDLLRKLKAQDEELQRKTHIPFRHPSQGGAIAQLPERLGQQHEEEKQRKQTPPVPAPRKSLTPEPLLDDALNKIAQDAQASSIKLTQELDELRKEALITAARPKLNAEQQKLEQELQQIEAVSEAAKRCGQLLLDTLPDQTDEPDSEQPNPRKLQKEGKLIRAIDEVSEAANAVCEKILKDIVTTEPPVVVHEALQVKQRPHDQQQLVMPHLIKKLDPIQSDKIEAIAKRCMRQLSELASESPPDYDNLPACNKKSSQHEPVHADATLICPIAEAKTKAQTIDDIDRIMRECELQARQTGTTNTASSTDDQRTSRTTHTTSSTDDQRTTAPSMSSGSGSSGIHQANTVSTTASSFSSSSDCLAKSSSPSTGNRPMSSSITSFNPYSSSDYIKSQSSDYHAPSTDPIKTFSTTSYDVPSTPNDTTISTNTPSTTNTSITNNNLSENRTASFAASPTSSTCSSPPLQLTPVGGDASGARSSSPSQYNSSEELAAIFGIEEKPSKQLRRKQLTGKGVAPAQQQPDQAPANANANDNVNANANANANDTDNDNANENSSSDAATNPRCALVQAIATNPVLNVDPELDVNHPSTSTNTFTNCSSHSYKLATIPELELELELDQEEKNTVAEPKTELKLSPNFNRIYASKVSIVVDKPELEPAPMPALTQFDSLSSLEETSSNPDSGNASLADYPLSTAQANASIELHPTFNTRFEVKEHYVSEVSISASDSDSDATRKEEEFPPLPTEEELLESLREEVTLDESEELAEKLALSEAVYEITTETFIKPTIEYNANENELNDTLQTAESELNDTLQQETEILLDECHLEDNELDDSDLVAQALDEAFLEEIEIEEEVQSELVPYKKSVVYETPQINLNISEFKLNYETKANAEEREDIEKGIAADEMPIEDTLTGNEKQSSSSSSDSGNDKDSCEKPSSEANKIAIANTLTRNGNKSSGRGSNRGSDSDSERANERAANASERELPARTDEQPTTSSKALSVFGEVRSVGVGARAGAGAGVVGNATRSGLTTLEHVLVACTVGLITPNDLLTLCLIVIGVIIIVAIALT</sequence>
<keyword evidence="3" id="KW-0472">Membrane</keyword>
<feature type="region of interest" description="Disordered" evidence="2">
    <location>
        <begin position="1780"/>
        <end position="1881"/>
    </location>
</feature>
<dbReference type="RefSeq" id="XP_017861523.1">
    <property type="nucleotide sequence ID" value="XM_018006034.1"/>
</dbReference>
<evidence type="ECO:0000313" key="4">
    <source>
        <dbReference type="Proteomes" id="UP000694904"/>
    </source>
</evidence>
<proteinExistence type="predicted"/>
<accession>A0ABM1P2T7</accession>
<feature type="compositionally biased region" description="Low complexity" evidence="2">
    <location>
        <begin position="288"/>
        <end position="299"/>
    </location>
</feature>
<feature type="region of interest" description="Disordered" evidence="2">
    <location>
        <begin position="83"/>
        <end position="127"/>
    </location>
</feature>
<feature type="region of interest" description="Disordered" evidence="2">
    <location>
        <begin position="1184"/>
        <end position="1272"/>
    </location>
</feature>
<feature type="region of interest" description="Disordered" evidence="2">
    <location>
        <begin position="1608"/>
        <end position="1627"/>
    </location>
</feature>
<feature type="region of interest" description="Disordered" evidence="2">
    <location>
        <begin position="1024"/>
        <end position="1043"/>
    </location>
</feature>
<keyword evidence="4" id="KW-1185">Reference proteome</keyword>
<feature type="region of interest" description="Disordered" evidence="2">
    <location>
        <begin position="429"/>
        <end position="459"/>
    </location>
</feature>
<feature type="compositionally biased region" description="Basic and acidic residues" evidence="2">
    <location>
        <begin position="927"/>
        <end position="936"/>
    </location>
</feature>
<feature type="compositionally biased region" description="Low complexity" evidence="2">
    <location>
        <begin position="1403"/>
        <end position="1447"/>
    </location>
</feature>
<feature type="compositionally biased region" description="Low complexity" evidence="2">
    <location>
        <begin position="195"/>
        <end position="206"/>
    </location>
</feature>
<feature type="coiled-coil region" evidence="1">
    <location>
        <begin position="963"/>
        <end position="1017"/>
    </location>
</feature>
<evidence type="ECO:0000313" key="5">
    <source>
        <dbReference type="RefSeq" id="XP_017861523.1"/>
    </source>
</evidence>
<feature type="compositionally biased region" description="Basic and acidic residues" evidence="2">
    <location>
        <begin position="720"/>
        <end position="730"/>
    </location>
</feature>
<reference evidence="4" key="2">
    <citation type="journal article" date="2016" name="G3 (Bethesda)">
        <title>Genome Evolution in Three Species of Cactophilic Drosophila.</title>
        <authorList>
            <person name="Sanchez-Flores A."/>
            <person name="Penazola F."/>
            <person name="Carpinteyro-Ponce J."/>
            <person name="Nazario-Yepiz N."/>
            <person name="Abreu-Goodger C."/>
            <person name="Machado C.A."/>
            <person name="Markow T.A."/>
        </authorList>
    </citation>
    <scope>NUCLEOTIDE SEQUENCE [LARGE SCALE GENOMIC DNA]</scope>
</reference>
<feature type="region of interest" description="Disordered" evidence="2">
    <location>
        <begin position="688"/>
        <end position="747"/>
    </location>
</feature>
<feature type="compositionally biased region" description="Low complexity" evidence="2">
    <location>
        <begin position="1834"/>
        <end position="1847"/>
    </location>
</feature>
<organism evidence="4 5">
    <name type="scientific">Drosophila arizonae</name>
    <name type="common">Fruit fly</name>
    <dbReference type="NCBI Taxonomy" id="7263"/>
    <lineage>
        <taxon>Eukaryota</taxon>
        <taxon>Metazoa</taxon>
        <taxon>Ecdysozoa</taxon>
        <taxon>Arthropoda</taxon>
        <taxon>Hexapoda</taxon>
        <taxon>Insecta</taxon>
        <taxon>Pterygota</taxon>
        <taxon>Neoptera</taxon>
        <taxon>Endopterygota</taxon>
        <taxon>Diptera</taxon>
        <taxon>Brachycera</taxon>
        <taxon>Muscomorpha</taxon>
        <taxon>Ephydroidea</taxon>
        <taxon>Drosophilidae</taxon>
        <taxon>Drosophila</taxon>
    </lineage>
</organism>
<evidence type="ECO:0000256" key="1">
    <source>
        <dbReference type="SAM" id="Coils"/>
    </source>
</evidence>
<feature type="compositionally biased region" description="Low complexity" evidence="2">
    <location>
        <begin position="542"/>
        <end position="554"/>
    </location>
</feature>
<feature type="compositionally biased region" description="Basic and acidic residues" evidence="2">
    <location>
        <begin position="265"/>
        <end position="280"/>
    </location>
</feature>
<feature type="compositionally biased region" description="Polar residues" evidence="2">
    <location>
        <begin position="429"/>
        <end position="456"/>
    </location>
</feature>
<evidence type="ECO:0000256" key="3">
    <source>
        <dbReference type="SAM" id="Phobius"/>
    </source>
</evidence>
<name>A0ABM1P2T7_DROAR</name>
<keyword evidence="3" id="KW-0812">Transmembrane</keyword>
<reference evidence="5" key="3">
    <citation type="submission" date="2025-08" db="UniProtKB">
        <authorList>
            <consortium name="RefSeq"/>
        </authorList>
    </citation>
    <scope>IDENTIFICATION</scope>
    <source>
        <tissue evidence="5">Whole organism</tissue>
    </source>
</reference>
<gene>
    <name evidence="5" type="primary">LOC108612938</name>
</gene>
<evidence type="ECO:0000256" key="2">
    <source>
        <dbReference type="SAM" id="MobiDB-lite"/>
    </source>
</evidence>
<feature type="region of interest" description="Disordered" evidence="2">
    <location>
        <begin position="927"/>
        <end position="952"/>
    </location>
</feature>
<feature type="compositionally biased region" description="Polar residues" evidence="2">
    <location>
        <begin position="1258"/>
        <end position="1272"/>
    </location>
</feature>
<feature type="region of interest" description="Disordered" evidence="2">
    <location>
        <begin position="195"/>
        <end position="299"/>
    </location>
</feature>
<dbReference type="GeneID" id="108612938"/>
<keyword evidence="3" id="KW-1133">Transmembrane helix</keyword>
<feature type="compositionally biased region" description="Basic and acidic residues" evidence="2">
    <location>
        <begin position="1848"/>
        <end position="1873"/>
    </location>
</feature>
<feature type="transmembrane region" description="Helical" evidence="3">
    <location>
        <begin position="1932"/>
        <end position="1950"/>
    </location>
</feature>
<feature type="compositionally biased region" description="Low complexity" evidence="2">
    <location>
        <begin position="1366"/>
        <end position="1375"/>
    </location>
</feature>
<feature type="region of interest" description="Disordered" evidence="2">
    <location>
        <begin position="377"/>
        <end position="397"/>
    </location>
</feature>
<feature type="compositionally biased region" description="Basic and acidic residues" evidence="2">
    <location>
        <begin position="792"/>
        <end position="818"/>
    </location>
</feature>
<feature type="compositionally biased region" description="Low complexity" evidence="2">
    <location>
        <begin position="1192"/>
        <end position="1257"/>
    </location>
</feature>
<feature type="compositionally biased region" description="Basic and acidic residues" evidence="2">
    <location>
        <begin position="1810"/>
        <end position="1820"/>
    </location>
</feature>
<feature type="region of interest" description="Disordered" evidence="2">
    <location>
        <begin position="792"/>
        <end position="832"/>
    </location>
</feature>
<feature type="compositionally biased region" description="Polar residues" evidence="2">
    <location>
        <begin position="516"/>
        <end position="537"/>
    </location>
</feature>
<feature type="compositionally biased region" description="Low complexity" evidence="2">
    <location>
        <begin position="1305"/>
        <end position="1351"/>
    </location>
</feature>
<dbReference type="Proteomes" id="UP000694904">
    <property type="component" value="Chromosome 4"/>
</dbReference>
<reference evidence="4" key="1">
    <citation type="journal article" date="1997" name="Nucleic Acids Res.">
        <title>tRNAscan-SE: a program for improved detection of transfer RNA genes in genomic sequence.</title>
        <authorList>
            <person name="Lowe T.M."/>
            <person name="Eddy S.R."/>
        </authorList>
    </citation>
    <scope>NUCLEOTIDE SEQUENCE [LARGE SCALE GENOMIC DNA]</scope>
</reference>
<protein>
    <submittedName>
        <fullName evidence="5">Uncharacterized protein LOC108612938 isoform X12</fullName>
    </submittedName>
</protein>
<feature type="region of interest" description="Disordered" evidence="2">
    <location>
        <begin position="1297"/>
        <end position="1447"/>
    </location>
</feature>
<feature type="compositionally biased region" description="Basic and acidic residues" evidence="2">
    <location>
        <begin position="693"/>
        <end position="713"/>
    </location>
</feature>
<feature type="region of interest" description="Disordered" evidence="2">
    <location>
        <begin position="510"/>
        <end position="555"/>
    </location>
</feature>
<feature type="compositionally biased region" description="Polar residues" evidence="2">
    <location>
        <begin position="105"/>
        <end position="127"/>
    </location>
</feature>